<feature type="domain" description="Fibrobacter succinogenes major paralogous" evidence="2">
    <location>
        <begin position="59"/>
        <end position="229"/>
    </location>
</feature>
<protein>
    <submittedName>
        <fullName evidence="3">Major paralogous domain-containing protein</fullName>
    </submittedName>
</protein>
<dbReference type="RefSeq" id="WP_158222119.1">
    <property type="nucleotide sequence ID" value="NZ_FUWU01000016.1"/>
</dbReference>
<keyword evidence="1" id="KW-0732">Signal</keyword>
<evidence type="ECO:0000313" key="3">
    <source>
        <dbReference type="EMBL" id="SJZ63004.1"/>
    </source>
</evidence>
<dbReference type="InterPro" id="IPR011871">
    <property type="entry name" value="Fib_succ_major"/>
</dbReference>
<dbReference type="Pfam" id="PF09603">
    <property type="entry name" value="Fib_succ_major"/>
    <property type="match status" value="1"/>
</dbReference>
<dbReference type="STRING" id="28122.SAMN02745108_01157"/>
<dbReference type="NCBIfam" id="TIGR02145">
    <property type="entry name" value="Fib_succ_major"/>
    <property type="match status" value="1"/>
</dbReference>
<evidence type="ECO:0000259" key="2">
    <source>
        <dbReference type="Pfam" id="PF09603"/>
    </source>
</evidence>
<proteinExistence type="predicted"/>
<dbReference type="Proteomes" id="UP000190449">
    <property type="component" value="Unassembled WGS sequence"/>
</dbReference>
<dbReference type="AlphaFoldDB" id="A0A1T4M8H7"/>
<gene>
    <name evidence="3" type="ORF">SAMN02745108_01157</name>
</gene>
<name>A0A1T4M8H7_9BACT</name>
<evidence type="ECO:0000313" key="4">
    <source>
        <dbReference type="Proteomes" id="UP000190449"/>
    </source>
</evidence>
<accession>A0A1T4M8H7</accession>
<reference evidence="3 4" key="1">
    <citation type="submission" date="2017-02" db="EMBL/GenBank/DDBJ databases">
        <authorList>
            <person name="Peterson S.W."/>
        </authorList>
    </citation>
    <scope>NUCLEOTIDE SEQUENCE [LARGE SCALE GENOMIC DNA]</scope>
    <source>
        <strain evidence="3 4">ATCC 43854</strain>
    </source>
</reference>
<organism evidence="3 4">
    <name type="scientific">Fibrobacter intestinalis</name>
    <dbReference type="NCBI Taxonomy" id="28122"/>
    <lineage>
        <taxon>Bacteria</taxon>
        <taxon>Pseudomonadati</taxon>
        <taxon>Fibrobacterota</taxon>
        <taxon>Fibrobacteria</taxon>
        <taxon>Fibrobacterales</taxon>
        <taxon>Fibrobacteraceae</taxon>
        <taxon>Fibrobacter</taxon>
    </lineage>
</organism>
<sequence>MKRIFLTLALAFFAGCATDAGDDFDADKVCPAEGTNVYGMPNRGTFVDERDGQEYKYTTIGNQVWMAENLNYKTEYSVCYDNDEANCEIYGMLYSLGAKDFPLDYDKVDSVCPTGWHLPKFEEFDKMINLAGGWDNEKEIISLLRSDSLWMMGLRSSDECGFSVRPGGQFYGKAEEESYSKHRFAEINLYSFFWTQTLTNPLVVKSVSFSYDRVAIQPHSFGMSIRCIKD</sequence>
<feature type="chain" id="PRO_5013024293" evidence="1">
    <location>
        <begin position="20"/>
        <end position="230"/>
    </location>
</feature>
<dbReference type="EMBL" id="FUWU01000016">
    <property type="protein sequence ID" value="SJZ63004.1"/>
    <property type="molecule type" value="Genomic_DNA"/>
</dbReference>
<dbReference type="PROSITE" id="PS51257">
    <property type="entry name" value="PROKAR_LIPOPROTEIN"/>
    <property type="match status" value="1"/>
</dbReference>
<feature type="signal peptide" evidence="1">
    <location>
        <begin position="1"/>
        <end position="19"/>
    </location>
</feature>
<evidence type="ECO:0000256" key="1">
    <source>
        <dbReference type="SAM" id="SignalP"/>
    </source>
</evidence>